<dbReference type="NCBIfam" id="TIGR01726">
    <property type="entry name" value="HEQRo_perm_3TM"/>
    <property type="match status" value="1"/>
</dbReference>
<dbReference type="KEGG" id="jli:EXU32_04635"/>
<feature type="signal peptide" evidence="11">
    <location>
        <begin position="1"/>
        <end position="31"/>
    </location>
</feature>
<dbReference type="InterPro" id="IPR000515">
    <property type="entry name" value="MetI-like"/>
</dbReference>
<evidence type="ECO:0000256" key="11">
    <source>
        <dbReference type="SAM" id="SignalP"/>
    </source>
</evidence>
<evidence type="ECO:0000256" key="8">
    <source>
        <dbReference type="ARBA" id="ARBA00022989"/>
    </source>
</evidence>
<comment type="subcellular location">
    <subcellularLocation>
        <location evidence="1 10">Cell membrane</location>
        <topology evidence="1 10">Multi-pass membrane protein</topology>
    </subcellularLocation>
</comment>
<dbReference type="SMART" id="SM00062">
    <property type="entry name" value="PBPb"/>
    <property type="match status" value="1"/>
</dbReference>
<evidence type="ECO:0000256" key="9">
    <source>
        <dbReference type="ARBA" id="ARBA00023136"/>
    </source>
</evidence>
<dbReference type="SUPFAM" id="SSF53850">
    <property type="entry name" value="Periplasmic binding protein-like II"/>
    <property type="match status" value="1"/>
</dbReference>
<keyword evidence="7" id="KW-0029">Amino-acid transport</keyword>
<comment type="similarity">
    <text evidence="2">Belongs to the bacterial solute-binding protein 3 family.</text>
</comment>
<keyword evidence="9 10" id="KW-0472">Membrane</keyword>
<evidence type="ECO:0000313" key="14">
    <source>
        <dbReference type="Proteomes" id="UP000290408"/>
    </source>
</evidence>
<dbReference type="PROSITE" id="PS50928">
    <property type="entry name" value="ABC_TM1"/>
    <property type="match status" value="1"/>
</dbReference>
<dbReference type="GO" id="GO:0043190">
    <property type="term" value="C:ATP-binding cassette (ABC) transporter complex"/>
    <property type="evidence" value="ECO:0007669"/>
    <property type="project" value="InterPro"/>
</dbReference>
<evidence type="ECO:0000256" key="6">
    <source>
        <dbReference type="ARBA" id="ARBA00022729"/>
    </source>
</evidence>
<evidence type="ECO:0000256" key="7">
    <source>
        <dbReference type="ARBA" id="ARBA00022970"/>
    </source>
</evidence>
<dbReference type="Proteomes" id="UP000290408">
    <property type="component" value="Chromosome"/>
</dbReference>
<feature type="transmembrane region" description="Helical" evidence="10">
    <location>
        <begin position="294"/>
        <end position="314"/>
    </location>
</feature>
<feature type="transmembrane region" description="Helical" evidence="10">
    <location>
        <begin position="326"/>
        <end position="347"/>
    </location>
</feature>
<dbReference type="InterPro" id="IPR018313">
    <property type="entry name" value="SBP_3_CS"/>
</dbReference>
<proteinExistence type="inferred from homology"/>
<dbReference type="Gene3D" id="3.40.190.10">
    <property type="entry name" value="Periplasmic binding protein-like II"/>
    <property type="match status" value="2"/>
</dbReference>
<dbReference type="STRING" id="1216970.GCA_001570985_01584"/>
<comment type="similarity">
    <text evidence="10">Belongs to the binding-protein-dependent transport system permease family.</text>
</comment>
<sequence>MITLPRRLAHLVLALAIALTPALLSAPGAAAAPRSGSVAPAAASDAIPNPLRVGTEGVYAPFSVKKGDEFTGFDVEVMKAVGEHLGVEVEFVGTPWDSMFAALGAGRFDIVANQVNVNPERKQLYDLSDPYVDTSGVLVVAENNPEGITKLTDLKGKRSAQNITSSWAGVAKDYDAKIIGVDGMNEAMASLKEHRVDAIVNDKLAVRNYIATSPDPGVKIVAETDEKAQSVFAAKKGSGYMPAINKALAEMEADGSTQAIYDKYFTADNATPGAWELIKANAWPMAVAAVKVTIPLTAISFVVGLALALAAALGRMSTSAVPRGIARAYISIIRGTPLLVQLFLIFYALPEIGIDLPPFVAAVIALSLNVGGYAAEVIRSAVESIPKGQWEAAQTIGMSRATAMRRIVLPQATRTAIPPLSNTLISLLKDTSLTSIILVVELTQAARFAAAPTFQYMPMFGLAALYYWIICTVLSLVQDRAEERFSRYVAV</sequence>
<keyword evidence="4" id="KW-1003">Cell membrane</keyword>
<evidence type="ECO:0000313" key="13">
    <source>
        <dbReference type="EMBL" id="QBF45611.1"/>
    </source>
</evidence>
<dbReference type="CDD" id="cd06261">
    <property type="entry name" value="TM_PBP2"/>
    <property type="match status" value="1"/>
</dbReference>
<evidence type="ECO:0000256" key="5">
    <source>
        <dbReference type="ARBA" id="ARBA00022692"/>
    </source>
</evidence>
<dbReference type="EMBL" id="CP036164">
    <property type="protein sequence ID" value="QBF45611.1"/>
    <property type="molecule type" value="Genomic_DNA"/>
</dbReference>
<protein>
    <submittedName>
        <fullName evidence="13">Transporter substrate-binding domain-containing protein</fullName>
    </submittedName>
</protein>
<feature type="transmembrane region" description="Helical" evidence="10">
    <location>
        <begin position="456"/>
        <end position="477"/>
    </location>
</feature>
<dbReference type="GO" id="GO:0015184">
    <property type="term" value="F:L-cystine transmembrane transporter activity"/>
    <property type="evidence" value="ECO:0007669"/>
    <property type="project" value="TreeGrafter"/>
</dbReference>
<accession>A0A4P6MPX1</accession>
<dbReference type="PANTHER" id="PTHR30614:SF0">
    <property type="entry name" value="L-CYSTINE TRANSPORT SYSTEM PERMEASE PROTEIN TCYL"/>
    <property type="match status" value="1"/>
</dbReference>
<evidence type="ECO:0000256" key="3">
    <source>
        <dbReference type="ARBA" id="ARBA00022448"/>
    </source>
</evidence>
<feature type="chain" id="PRO_5021008208" evidence="11">
    <location>
        <begin position="32"/>
        <end position="491"/>
    </location>
</feature>
<gene>
    <name evidence="13" type="ORF">EXU32_04635</name>
</gene>
<dbReference type="PANTHER" id="PTHR30614">
    <property type="entry name" value="MEMBRANE COMPONENT OF AMINO ACID ABC TRANSPORTER"/>
    <property type="match status" value="1"/>
</dbReference>
<dbReference type="Pfam" id="PF00497">
    <property type="entry name" value="SBP_bac_3"/>
    <property type="match status" value="1"/>
</dbReference>
<evidence type="ECO:0000256" key="4">
    <source>
        <dbReference type="ARBA" id="ARBA00022475"/>
    </source>
</evidence>
<keyword evidence="6 11" id="KW-0732">Signal</keyword>
<dbReference type="InterPro" id="IPR043429">
    <property type="entry name" value="ArtM/GltK/GlnP/TcyL/YhdX-like"/>
</dbReference>
<name>A0A4P6MPX1_9MICO</name>
<organism evidence="13 14">
    <name type="scientific">Janibacter limosus</name>
    <dbReference type="NCBI Taxonomy" id="53458"/>
    <lineage>
        <taxon>Bacteria</taxon>
        <taxon>Bacillati</taxon>
        <taxon>Actinomycetota</taxon>
        <taxon>Actinomycetes</taxon>
        <taxon>Micrococcales</taxon>
        <taxon>Intrasporangiaceae</taxon>
        <taxon>Janibacter</taxon>
    </lineage>
</organism>
<dbReference type="OrthoDB" id="9814902at2"/>
<dbReference type="RefSeq" id="WP_130628848.1">
    <property type="nucleotide sequence ID" value="NZ_CP036164.1"/>
</dbReference>
<reference evidence="13 14" key="1">
    <citation type="submission" date="2019-02" db="EMBL/GenBank/DDBJ databases">
        <title>Genomic data mining of an Antarctic deep-sea actinobacterium, Janibacterlimosus P3-3-X1.</title>
        <authorList>
            <person name="Liao L."/>
            <person name="Chen B."/>
        </authorList>
    </citation>
    <scope>NUCLEOTIDE SEQUENCE [LARGE SCALE GENOMIC DNA]</scope>
    <source>
        <strain evidence="13 14">P3-3-X1</strain>
    </source>
</reference>
<keyword evidence="5 10" id="KW-0812">Transmembrane</keyword>
<feature type="domain" description="ABC transmembrane type-1" evidence="12">
    <location>
        <begin position="286"/>
        <end position="478"/>
    </location>
</feature>
<dbReference type="Gene3D" id="1.10.3720.10">
    <property type="entry name" value="MetI-like"/>
    <property type="match status" value="1"/>
</dbReference>
<evidence type="ECO:0000256" key="10">
    <source>
        <dbReference type="RuleBase" id="RU363032"/>
    </source>
</evidence>
<dbReference type="SUPFAM" id="SSF161098">
    <property type="entry name" value="MetI-like"/>
    <property type="match status" value="1"/>
</dbReference>
<dbReference type="InterPro" id="IPR035906">
    <property type="entry name" value="MetI-like_sf"/>
</dbReference>
<dbReference type="InterPro" id="IPR010065">
    <property type="entry name" value="AA_ABC_transptr_permease_3TM"/>
</dbReference>
<evidence type="ECO:0000256" key="1">
    <source>
        <dbReference type="ARBA" id="ARBA00004651"/>
    </source>
</evidence>
<dbReference type="InterPro" id="IPR001638">
    <property type="entry name" value="Solute-binding_3/MltF_N"/>
</dbReference>
<evidence type="ECO:0000259" key="12">
    <source>
        <dbReference type="PROSITE" id="PS50928"/>
    </source>
</evidence>
<dbReference type="PROSITE" id="PS01039">
    <property type="entry name" value="SBP_BACTERIAL_3"/>
    <property type="match status" value="1"/>
</dbReference>
<dbReference type="AlphaFoldDB" id="A0A4P6MPX1"/>
<keyword evidence="3 10" id="KW-0813">Transport</keyword>
<dbReference type="Pfam" id="PF00528">
    <property type="entry name" value="BPD_transp_1"/>
    <property type="match status" value="1"/>
</dbReference>
<evidence type="ECO:0000256" key="2">
    <source>
        <dbReference type="ARBA" id="ARBA00010333"/>
    </source>
</evidence>
<keyword evidence="14" id="KW-1185">Reference proteome</keyword>
<keyword evidence="8 10" id="KW-1133">Transmembrane helix</keyword>